<feature type="transmembrane region" description="Helical" evidence="1">
    <location>
        <begin position="178"/>
        <end position="194"/>
    </location>
</feature>
<organism evidence="3 4">
    <name type="scientific">Variovorax terrae</name>
    <dbReference type="NCBI Taxonomy" id="2923278"/>
    <lineage>
        <taxon>Bacteria</taxon>
        <taxon>Pseudomonadati</taxon>
        <taxon>Pseudomonadota</taxon>
        <taxon>Betaproteobacteria</taxon>
        <taxon>Burkholderiales</taxon>
        <taxon>Comamonadaceae</taxon>
        <taxon>Variovorax</taxon>
    </lineage>
</organism>
<dbReference type="RefSeq" id="WP_243309790.1">
    <property type="nucleotide sequence ID" value="NZ_JALGBI010000004.1"/>
</dbReference>
<feature type="transmembrane region" description="Helical" evidence="1">
    <location>
        <begin position="89"/>
        <end position="111"/>
    </location>
</feature>
<comment type="caution">
    <text evidence="3">The sequence shown here is derived from an EMBL/GenBank/DDBJ whole genome shotgun (WGS) entry which is preliminary data.</text>
</comment>
<protein>
    <submittedName>
        <fullName evidence="3">DUF4339 domain-containing protein</fullName>
    </submittedName>
</protein>
<dbReference type="Pfam" id="PF14237">
    <property type="entry name" value="GYF_2"/>
    <property type="match status" value="1"/>
</dbReference>
<gene>
    <name evidence="3" type="ORF">MMF98_23545</name>
</gene>
<dbReference type="EMBL" id="JALGBI010000004">
    <property type="protein sequence ID" value="MCJ0766193.1"/>
    <property type="molecule type" value="Genomic_DNA"/>
</dbReference>
<keyword evidence="1" id="KW-0812">Transmembrane</keyword>
<keyword evidence="1" id="KW-1133">Transmembrane helix</keyword>
<dbReference type="AlphaFoldDB" id="A0A9X1W5M1"/>
<keyword evidence="4" id="KW-1185">Reference proteome</keyword>
<evidence type="ECO:0000256" key="1">
    <source>
        <dbReference type="SAM" id="Phobius"/>
    </source>
</evidence>
<dbReference type="InterPro" id="IPR025640">
    <property type="entry name" value="GYF_2"/>
</dbReference>
<accession>A0A9X1W5M1</accession>
<keyword evidence="1" id="KW-0472">Membrane</keyword>
<evidence type="ECO:0000313" key="4">
    <source>
        <dbReference type="Proteomes" id="UP001139447"/>
    </source>
</evidence>
<name>A0A9X1W5M1_9BURK</name>
<evidence type="ECO:0000313" key="3">
    <source>
        <dbReference type="EMBL" id="MCJ0766193.1"/>
    </source>
</evidence>
<evidence type="ECO:0000259" key="2">
    <source>
        <dbReference type="Pfam" id="PF14237"/>
    </source>
</evidence>
<feature type="domain" description="GYF" evidence="2">
    <location>
        <begin position="20"/>
        <end position="65"/>
    </location>
</feature>
<reference evidence="3" key="1">
    <citation type="submission" date="2022-03" db="EMBL/GenBank/DDBJ databases">
        <authorList>
            <person name="Woo C.Y."/>
        </authorList>
    </citation>
    <scope>NUCLEOTIDE SEQUENCE</scope>
    <source>
        <strain evidence="3">CYS-02</strain>
    </source>
</reference>
<proteinExistence type="predicted"/>
<sequence>MEEHMQEHIEDNQASPEDTWFYEENGQRKGPVSEAGIVQLIKTSVLSKGSSVWKQGSPDWSRVEDTALRVHFDDSTPPPLSGEHIDNTVVWVLAFAPLIGAVLEYVVAGIVHRGNQYAAQSAMDSNKYWFVTVGLNIALAYFDEKRLVAAGHNTDKFKGWTWLVPVYLYQRSKATKQNLAYFIVWIACFVLMLLG</sequence>
<dbReference type="Proteomes" id="UP001139447">
    <property type="component" value="Unassembled WGS sequence"/>
</dbReference>